<dbReference type="RefSeq" id="WP_161006645.1">
    <property type="nucleotide sequence ID" value="NZ_WWCN01000006.1"/>
</dbReference>
<organism evidence="1 2">
    <name type="scientific">Duganella flavida</name>
    <dbReference type="NCBI Taxonomy" id="2692175"/>
    <lineage>
        <taxon>Bacteria</taxon>
        <taxon>Pseudomonadati</taxon>
        <taxon>Pseudomonadota</taxon>
        <taxon>Betaproteobacteria</taxon>
        <taxon>Burkholderiales</taxon>
        <taxon>Oxalobacteraceae</taxon>
        <taxon>Telluria group</taxon>
        <taxon>Duganella</taxon>
    </lineage>
</organism>
<sequence length="89" mass="9568">MRTTILLAAVLPVLLSACGTTPRLDREFGNSLRLARAQQTLDPQAGRVRRPVNGMDAQAATAAYQNYQQSFTTKDDQSGGFTIGVGGKR</sequence>
<comment type="caution">
    <text evidence="1">The sequence shown here is derived from an EMBL/GenBank/DDBJ whole genome shotgun (WGS) entry which is preliminary data.</text>
</comment>
<proteinExistence type="predicted"/>
<evidence type="ECO:0000313" key="2">
    <source>
        <dbReference type="Proteomes" id="UP000479335"/>
    </source>
</evidence>
<evidence type="ECO:0000313" key="1">
    <source>
        <dbReference type="EMBL" id="MYM23143.1"/>
    </source>
</evidence>
<name>A0A6L8K6M5_9BURK</name>
<gene>
    <name evidence="1" type="ORF">GTP46_10850</name>
</gene>
<keyword evidence="2" id="KW-1185">Reference proteome</keyword>
<dbReference type="AlphaFoldDB" id="A0A6L8K6M5"/>
<evidence type="ECO:0008006" key="3">
    <source>
        <dbReference type="Google" id="ProtNLM"/>
    </source>
</evidence>
<dbReference type="Proteomes" id="UP000479335">
    <property type="component" value="Unassembled WGS sequence"/>
</dbReference>
<accession>A0A6L8K6M5</accession>
<reference evidence="1 2" key="1">
    <citation type="submission" date="2019-12" db="EMBL/GenBank/DDBJ databases">
        <title>Novel species isolated from a subtropical stream in China.</title>
        <authorList>
            <person name="Lu H."/>
        </authorList>
    </citation>
    <scope>NUCLEOTIDE SEQUENCE [LARGE SCALE GENOMIC DNA]</scope>
    <source>
        <strain evidence="1 2">FT135W</strain>
    </source>
</reference>
<dbReference type="EMBL" id="WWCN01000006">
    <property type="protein sequence ID" value="MYM23143.1"/>
    <property type="molecule type" value="Genomic_DNA"/>
</dbReference>
<protein>
    <recommendedName>
        <fullName evidence="3">Pilus assembly protein</fullName>
    </recommendedName>
</protein>
<dbReference type="PROSITE" id="PS51257">
    <property type="entry name" value="PROKAR_LIPOPROTEIN"/>
    <property type="match status" value="1"/>
</dbReference>